<dbReference type="InterPro" id="IPR047945">
    <property type="entry name" value="MIB_synthase"/>
</dbReference>
<reference evidence="8 9" key="1">
    <citation type="journal article" date="2014" name="Int. J. Syst. Evol. Microbiol.">
        <title>Nocardia vulneris sp. nov., isolated from wounds of human patients in North America.</title>
        <authorList>
            <person name="Lasker B.A."/>
            <person name="Bell M."/>
            <person name="Klenk H.P."/>
            <person name="Sproer C."/>
            <person name="Schumann C."/>
            <person name="Schumann P."/>
            <person name="Brown J.M."/>
        </authorList>
    </citation>
    <scope>NUCLEOTIDE SEQUENCE [LARGE SCALE GENOMIC DNA]</scope>
    <source>
        <strain evidence="8 9">W9851</strain>
    </source>
</reference>
<keyword evidence="3 7" id="KW-0460">Magnesium</keyword>
<dbReference type="SFLD" id="SFLDS00005">
    <property type="entry name" value="Isoprenoid_Synthase_Type_I"/>
    <property type="match status" value="1"/>
</dbReference>
<evidence type="ECO:0000256" key="1">
    <source>
        <dbReference type="ARBA" id="ARBA00001946"/>
    </source>
</evidence>
<dbReference type="PANTHER" id="PTHR35201:SF4">
    <property type="entry name" value="BETA-PINACENE SYNTHASE-RELATED"/>
    <property type="match status" value="1"/>
</dbReference>
<evidence type="ECO:0000256" key="2">
    <source>
        <dbReference type="ARBA" id="ARBA00022723"/>
    </source>
</evidence>
<keyword evidence="4 7" id="KW-0456">Lyase</keyword>
<dbReference type="NCBIfam" id="NF041167">
    <property type="entry name" value="f2_encap_cargo2"/>
    <property type="match status" value="1"/>
</dbReference>
<dbReference type="InterPro" id="IPR034686">
    <property type="entry name" value="Terpene_cyclase-like_2"/>
</dbReference>
<dbReference type="PANTHER" id="PTHR35201">
    <property type="entry name" value="TERPENE SYNTHASE"/>
    <property type="match status" value="1"/>
</dbReference>
<name>A0ABR4ZKH3_9NOCA</name>
<dbReference type="InterPro" id="IPR008949">
    <property type="entry name" value="Isoprenoid_synthase_dom_sf"/>
</dbReference>
<dbReference type="Gene3D" id="1.10.600.10">
    <property type="entry name" value="Farnesyl Diphosphate Synthase"/>
    <property type="match status" value="1"/>
</dbReference>
<comment type="caution">
    <text evidence="8">The sequence shown here is derived from an EMBL/GenBank/DDBJ whole genome shotgun (WGS) entry which is preliminary data.</text>
</comment>
<dbReference type="EC" id="4.2.3.-" evidence="7"/>
<dbReference type="RefSeq" id="WP_043666710.1">
    <property type="nucleotide sequence ID" value="NZ_BDCI01000017.1"/>
</dbReference>
<evidence type="ECO:0000256" key="7">
    <source>
        <dbReference type="RuleBase" id="RU366034"/>
    </source>
</evidence>
<evidence type="ECO:0000256" key="3">
    <source>
        <dbReference type="ARBA" id="ARBA00022842"/>
    </source>
</evidence>
<organism evidence="8 9">
    <name type="scientific">Nocardia vulneris</name>
    <dbReference type="NCBI Taxonomy" id="1141657"/>
    <lineage>
        <taxon>Bacteria</taxon>
        <taxon>Bacillati</taxon>
        <taxon>Actinomycetota</taxon>
        <taxon>Actinomycetes</taxon>
        <taxon>Mycobacteriales</taxon>
        <taxon>Nocardiaceae</taxon>
        <taxon>Nocardia</taxon>
    </lineage>
</organism>
<comment type="cofactor">
    <cofactor evidence="1 7">
        <name>Mg(2+)</name>
        <dbReference type="ChEBI" id="CHEBI:18420"/>
    </cofactor>
</comment>
<protein>
    <recommendedName>
        <fullName evidence="7">Terpene synthase</fullName>
        <ecNumber evidence="7">4.2.3.-</ecNumber>
    </recommendedName>
</protein>
<evidence type="ECO:0000256" key="4">
    <source>
        <dbReference type="ARBA" id="ARBA00023239"/>
    </source>
</evidence>
<evidence type="ECO:0000256" key="5">
    <source>
        <dbReference type="ARBA" id="ARBA00035573"/>
    </source>
</evidence>
<proteinExistence type="inferred from homology"/>
<dbReference type="SFLD" id="SFLDG01020">
    <property type="entry name" value="Terpene_Cyclase_Like_2"/>
    <property type="match status" value="1"/>
</dbReference>
<accession>A0ABR4ZKH3</accession>
<dbReference type="SUPFAM" id="SSF48576">
    <property type="entry name" value="Terpenoid synthases"/>
    <property type="match status" value="1"/>
</dbReference>
<dbReference type="Pfam" id="PF19086">
    <property type="entry name" value="Terpene_syn_C_2"/>
    <property type="match status" value="1"/>
</dbReference>
<comment type="catalytic activity">
    <reaction evidence="5">
        <text>(E)-2-methylgeranyl diphosphate + H2O = 2-methylisoborneol + diphosphate</text>
        <dbReference type="Rhea" id="RHEA:32571"/>
        <dbReference type="ChEBI" id="CHEBI:15377"/>
        <dbReference type="ChEBI" id="CHEBI:33019"/>
        <dbReference type="ChEBI" id="CHEBI:61984"/>
        <dbReference type="ChEBI" id="CHEBI:61987"/>
        <dbReference type="EC" id="4.2.3.118"/>
    </reaction>
</comment>
<keyword evidence="9" id="KW-1185">Reference proteome</keyword>
<sequence length="405" mass="44673">MRRPQSQFATPSGLGTSAFRIPGAVLPAAVEADENADVACALAEPPSIPLVERGIGATLLRPEHVRHDTHAPLPYIEREWGDGSHSPLYCPATARIDEELGAEVNRRLVAWAEDVGIHEGHMDRFRDTGFGRLAMLTHPDSDDPDLLLVAAQMNAAWWAADDYYADETPLGATPTELPPRLALVMSAMDPPPDAGRFTEQLDEAVAADPVLVALKSATAHLSRHATPSQVMRACNTTFQMYVSWTAYAAWRYLETPPPAWRYLAARQHDSFYTSMTLIDVVGGYELTGNLFYAPLFHRTLMQAGTASVLVNDLYSAEKEAADELPDSNLVLLIQAEENCSLDDAIERTVALHNDFVRGFEASQRELTAIPSPELHRFLRGAQAWMAGGFEWHSASSRYKHDPTER</sequence>
<keyword evidence="2 7" id="KW-0479">Metal-binding</keyword>
<gene>
    <name evidence="8" type="ORF">FG87_08230</name>
</gene>
<dbReference type="EMBL" id="JNFP01000007">
    <property type="protein sequence ID" value="KIA65582.1"/>
    <property type="molecule type" value="Genomic_DNA"/>
</dbReference>
<dbReference type="Proteomes" id="UP000031364">
    <property type="component" value="Unassembled WGS sequence"/>
</dbReference>
<evidence type="ECO:0000313" key="8">
    <source>
        <dbReference type="EMBL" id="KIA65582.1"/>
    </source>
</evidence>
<evidence type="ECO:0000256" key="6">
    <source>
        <dbReference type="ARBA" id="ARBA00035653"/>
    </source>
</evidence>
<evidence type="ECO:0000313" key="9">
    <source>
        <dbReference type="Proteomes" id="UP000031364"/>
    </source>
</evidence>
<comment type="similarity">
    <text evidence="6">Belongs to the terpene synthase family. 2-methylisoborneol synthase subfamily.</text>
</comment>